<dbReference type="Gene3D" id="3.90.1720.30">
    <property type="entry name" value="PPPDE domains"/>
    <property type="match status" value="1"/>
</dbReference>
<feature type="compositionally biased region" description="Acidic residues" evidence="4">
    <location>
        <begin position="192"/>
        <end position="202"/>
    </location>
</feature>
<feature type="compositionally biased region" description="Basic and acidic residues" evidence="4">
    <location>
        <begin position="247"/>
        <end position="258"/>
    </location>
</feature>
<evidence type="ECO:0000256" key="4">
    <source>
        <dbReference type="SAM" id="MobiDB-lite"/>
    </source>
</evidence>
<comment type="caution">
    <text evidence="6">The sequence shown here is derived from an EMBL/GenBank/DDBJ whole genome shotgun (WGS) entry which is preliminary data.</text>
</comment>
<comment type="similarity">
    <text evidence="1">Belongs to the DeSI family.</text>
</comment>
<feature type="compositionally biased region" description="Basic and acidic residues" evidence="4">
    <location>
        <begin position="205"/>
        <end position="217"/>
    </location>
</feature>
<feature type="domain" description="PPPDE" evidence="5">
    <location>
        <begin position="17"/>
        <end position="170"/>
    </location>
</feature>
<dbReference type="GO" id="GO:0016579">
    <property type="term" value="P:protein deubiquitination"/>
    <property type="evidence" value="ECO:0007669"/>
    <property type="project" value="TreeGrafter"/>
</dbReference>
<dbReference type="AlphaFoldDB" id="A0AAN7VZD7"/>
<keyword evidence="3" id="KW-0378">Hydrolase</keyword>
<dbReference type="PANTHER" id="PTHR12378">
    <property type="entry name" value="DESUMOYLATING ISOPEPTIDASE"/>
    <property type="match status" value="1"/>
</dbReference>
<evidence type="ECO:0000259" key="5">
    <source>
        <dbReference type="PROSITE" id="PS51858"/>
    </source>
</evidence>
<feature type="region of interest" description="Disordered" evidence="4">
    <location>
        <begin position="172"/>
        <end position="316"/>
    </location>
</feature>
<dbReference type="GO" id="GO:0006508">
    <property type="term" value="P:proteolysis"/>
    <property type="evidence" value="ECO:0007669"/>
    <property type="project" value="UniProtKB-KW"/>
</dbReference>
<evidence type="ECO:0000256" key="3">
    <source>
        <dbReference type="ARBA" id="ARBA00022801"/>
    </source>
</evidence>
<evidence type="ECO:0000256" key="2">
    <source>
        <dbReference type="ARBA" id="ARBA00022670"/>
    </source>
</evidence>
<keyword evidence="2" id="KW-0645">Protease</keyword>
<protein>
    <recommendedName>
        <fullName evidence="5">PPPDE domain-containing protein</fullName>
    </recommendedName>
</protein>
<dbReference type="InterPro" id="IPR008580">
    <property type="entry name" value="PPPDE_dom"/>
</dbReference>
<name>A0AAN7VZD7_9PEZI</name>
<dbReference type="EMBL" id="JAVRQU010000016">
    <property type="protein sequence ID" value="KAK5694010.1"/>
    <property type="molecule type" value="Genomic_DNA"/>
</dbReference>
<reference evidence="6" key="1">
    <citation type="submission" date="2023-08" db="EMBL/GenBank/DDBJ databases">
        <title>Black Yeasts Isolated from many extreme environments.</title>
        <authorList>
            <person name="Coleine C."/>
            <person name="Stajich J.E."/>
            <person name="Selbmann L."/>
        </authorList>
    </citation>
    <scope>NUCLEOTIDE SEQUENCE</scope>
    <source>
        <strain evidence="6">CCFEE 5810</strain>
    </source>
</reference>
<evidence type="ECO:0000256" key="1">
    <source>
        <dbReference type="ARBA" id="ARBA00008140"/>
    </source>
</evidence>
<evidence type="ECO:0000313" key="6">
    <source>
        <dbReference type="EMBL" id="KAK5694010.1"/>
    </source>
</evidence>
<sequence length="316" mass="34033">MPTKNRFTTTQSPSNKTAITLNIYDLLPPGSLSTLLWTLGSSLLHSGVQIAPPTINPHSHHVAREYAYGGHNRRSTTGVYYTPPLQTPPGGTFRTSILIGHTSLSPAQIDSAIREVSEQFLGTSYNLLTNNCNHFSSALLLRLTGKTAPRWLNRAAGVGLAVPCMVPKEWVGPPPAPGLQQTAEGELMSPDPGEDDEDEEAAMLDFDRRRQEREQRRRERGRRSRQVSAGNIVVPERSEDPVSGVGQEERGGSRERQDGGSTQQDGGADEVGSSLAGGPKITGPVGTPPPRLVSVRDTSGRAMPVAERAPVPAKLR</sequence>
<dbReference type="SMART" id="SM01179">
    <property type="entry name" value="DUF862"/>
    <property type="match status" value="1"/>
</dbReference>
<dbReference type="GO" id="GO:0101005">
    <property type="term" value="F:deubiquitinase activity"/>
    <property type="evidence" value="ECO:0007669"/>
    <property type="project" value="TreeGrafter"/>
</dbReference>
<proteinExistence type="inferred from homology"/>
<dbReference type="PANTHER" id="PTHR12378:SF80">
    <property type="entry name" value="IP06716P-RELATED"/>
    <property type="match status" value="1"/>
</dbReference>
<evidence type="ECO:0000313" key="7">
    <source>
        <dbReference type="Proteomes" id="UP001310594"/>
    </source>
</evidence>
<dbReference type="Proteomes" id="UP001310594">
    <property type="component" value="Unassembled WGS sequence"/>
</dbReference>
<gene>
    <name evidence="6" type="ORF">LTR97_009628</name>
</gene>
<dbReference type="InterPro" id="IPR042266">
    <property type="entry name" value="PPPDE_sf"/>
</dbReference>
<dbReference type="Pfam" id="PF05903">
    <property type="entry name" value="Peptidase_C97"/>
    <property type="match status" value="1"/>
</dbReference>
<dbReference type="PROSITE" id="PS51858">
    <property type="entry name" value="PPPDE"/>
    <property type="match status" value="1"/>
</dbReference>
<accession>A0AAN7VZD7</accession>
<organism evidence="6 7">
    <name type="scientific">Elasticomyces elasticus</name>
    <dbReference type="NCBI Taxonomy" id="574655"/>
    <lineage>
        <taxon>Eukaryota</taxon>
        <taxon>Fungi</taxon>
        <taxon>Dikarya</taxon>
        <taxon>Ascomycota</taxon>
        <taxon>Pezizomycotina</taxon>
        <taxon>Dothideomycetes</taxon>
        <taxon>Dothideomycetidae</taxon>
        <taxon>Mycosphaerellales</taxon>
        <taxon>Teratosphaeriaceae</taxon>
        <taxon>Elasticomyces</taxon>
    </lineage>
</organism>